<keyword evidence="4" id="KW-1185">Reference proteome</keyword>
<feature type="non-terminal residue" evidence="3">
    <location>
        <position position="1"/>
    </location>
</feature>
<dbReference type="Pfam" id="PF18589">
    <property type="entry name" value="ObR_Ig"/>
    <property type="match status" value="1"/>
</dbReference>
<dbReference type="AlphaFoldDB" id="A0A9Q1B362"/>
<protein>
    <recommendedName>
        <fullName evidence="2">Leptin receptor immunoglobulin-like domain-containing protein</fullName>
    </recommendedName>
</protein>
<feature type="region of interest" description="Disordered" evidence="1">
    <location>
        <begin position="1"/>
        <end position="48"/>
    </location>
</feature>
<reference evidence="3" key="1">
    <citation type="journal article" date="2023" name="DNA Res.">
        <title>Chromosome-level genome assembly of Phrynocephalus forsythii using third-generation DNA sequencing and Hi-C analysis.</title>
        <authorList>
            <person name="Qi Y."/>
            <person name="Zhao W."/>
            <person name="Zhao Y."/>
            <person name="Niu C."/>
            <person name="Cao S."/>
            <person name="Zhang Y."/>
        </authorList>
    </citation>
    <scope>NUCLEOTIDE SEQUENCE</scope>
    <source>
        <tissue evidence="3">Muscle</tissue>
    </source>
</reference>
<name>A0A9Q1B362_9SAUR</name>
<dbReference type="EMBL" id="JAPFRF010000005">
    <property type="protein sequence ID" value="KAJ7332627.1"/>
    <property type="molecule type" value="Genomic_DNA"/>
</dbReference>
<organism evidence="3 4">
    <name type="scientific">Phrynocephalus forsythii</name>
    <dbReference type="NCBI Taxonomy" id="171643"/>
    <lineage>
        <taxon>Eukaryota</taxon>
        <taxon>Metazoa</taxon>
        <taxon>Chordata</taxon>
        <taxon>Craniata</taxon>
        <taxon>Vertebrata</taxon>
        <taxon>Euteleostomi</taxon>
        <taxon>Lepidosauria</taxon>
        <taxon>Squamata</taxon>
        <taxon>Bifurcata</taxon>
        <taxon>Unidentata</taxon>
        <taxon>Episquamata</taxon>
        <taxon>Toxicofera</taxon>
        <taxon>Iguania</taxon>
        <taxon>Acrodonta</taxon>
        <taxon>Agamidae</taxon>
        <taxon>Agaminae</taxon>
        <taxon>Phrynocephalus</taxon>
    </lineage>
</organism>
<evidence type="ECO:0000256" key="1">
    <source>
        <dbReference type="SAM" id="MobiDB-lite"/>
    </source>
</evidence>
<evidence type="ECO:0000313" key="4">
    <source>
        <dbReference type="Proteomes" id="UP001142489"/>
    </source>
</evidence>
<dbReference type="Gene3D" id="2.60.40.10">
    <property type="entry name" value="Immunoglobulins"/>
    <property type="match status" value="2"/>
</dbReference>
<feature type="domain" description="Leptin receptor immunoglobulin-like" evidence="2">
    <location>
        <begin position="184"/>
        <end position="289"/>
    </location>
</feature>
<sequence length="339" mass="38185">MRTPCRERQESGNSAAPVKGPLPPSVGQNRERDERQPRDALPLPRVWPSGATRGVRQLHRPAAWNKMNWYSILTGFLQLNFLQMAISHCKVYQIPPQSFELPCVPPEKISNFSLPAGIAKSGPSSNEEHGTNTANATALVAEYCFLCCYWSERYLHCFIYTEEMEARTFTDSPTGALSSQPIVWNLQFWTKENTKELFCIVELSTTLPHMNEDFSVYLLYALTDVSLEGTSTNSLKDNVTVSPCSAIKDQQYACHISSAKLNHSYIMRLKITNGMALLHSPFMSIKPIDIVKPESPSCLQVEITDNGQLKISWSSSASKLYPLQYEVKYFTNSTKNNLQ</sequence>
<comment type="caution">
    <text evidence="3">The sequence shown here is derived from an EMBL/GenBank/DDBJ whole genome shotgun (WGS) entry which is preliminary data.</text>
</comment>
<feature type="compositionally biased region" description="Basic and acidic residues" evidence="1">
    <location>
        <begin position="1"/>
        <end position="10"/>
    </location>
</feature>
<evidence type="ECO:0000259" key="2">
    <source>
        <dbReference type="Pfam" id="PF18589"/>
    </source>
</evidence>
<dbReference type="SUPFAM" id="SSF49265">
    <property type="entry name" value="Fibronectin type III"/>
    <property type="match status" value="1"/>
</dbReference>
<evidence type="ECO:0000313" key="3">
    <source>
        <dbReference type="EMBL" id="KAJ7332627.1"/>
    </source>
</evidence>
<dbReference type="OrthoDB" id="8964127at2759"/>
<dbReference type="InterPro" id="IPR036116">
    <property type="entry name" value="FN3_sf"/>
</dbReference>
<proteinExistence type="predicted"/>
<dbReference type="InterPro" id="IPR041182">
    <property type="entry name" value="LEP-R_IGD"/>
</dbReference>
<feature type="compositionally biased region" description="Basic and acidic residues" evidence="1">
    <location>
        <begin position="29"/>
        <end position="38"/>
    </location>
</feature>
<dbReference type="InterPro" id="IPR013783">
    <property type="entry name" value="Ig-like_fold"/>
</dbReference>
<accession>A0A9Q1B362</accession>
<gene>
    <name evidence="3" type="ORF">JRQ81_014807</name>
</gene>
<dbReference type="Proteomes" id="UP001142489">
    <property type="component" value="Unassembled WGS sequence"/>
</dbReference>